<evidence type="ECO:0000256" key="1">
    <source>
        <dbReference type="SAM" id="Phobius"/>
    </source>
</evidence>
<organism evidence="2 3">
    <name type="scientific">Lasiosphaeria miniovina</name>
    <dbReference type="NCBI Taxonomy" id="1954250"/>
    <lineage>
        <taxon>Eukaryota</taxon>
        <taxon>Fungi</taxon>
        <taxon>Dikarya</taxon>
        <taxon>Ascomycota</taxon>
        <taxon>Pezizomycotina</taxon>
        <taxon>Sordariomycetes</taxon>
        <taxon>Sordariomycetidae</taxon>
        <taxon>Sordariales</taxon>
        <taxon>Lasiosphaeriaceae</taxon>
        <taxon>Lasiosphaeria</taxon>
    </lineage>
</organism>
<dbReference type="AlphaFoldDB" id="A0AA40DYW0"/>
<name>A0AA40DYW0_9PEZI</name>
<proteinExistence type="predicted"/>
<keyword evidence="3" id="KW-1185">Reference proteome</keyword>
<dbReference type="EMBL" id="JAUIRO010000003">
    <property type="protein sequence ID" value="KAK0721579.1"/>
    <property type="molecule type" value="Genomic_DNA"/>
</dbReference>
<feature type="transmembrane region" description="Helical" evidence="1">
    <location>
        <begin position="78"/>
        <end position="96"/>
    </location>
</feature>
<comment type="caution">
    <text evidence="2">The sequence shown here is derived from an EMBL/GenBank/DDBJ whole genome shotgun (WGS) entry which is preliminary data.</text>
</comment>
<gene>
    <name evidence="2" type="ORF">B0T26DRAFT_644373</name>
</gene>
<accession>A0AA40DYW0</accession>
<keyword evidence="1" id="KW-1133">Transmembrane helix</keyword>
<protein>
    <submittedName>
        <fullName evidence="2">Uncharacterized protein</fullName>
    </submittedName>
</protein>
<reference evidence="2" key="1">
    <citation type="submission" date="2023-06" db="EMBL/GenBank/DDBJ databases">
        <title>Genome-scale phylogeny and comparative genomics of the fungal order Sordariales.</title>
        <authorList>
            <consortium name="Lawrence Berkeley National Laboratory"/>
            <person name="Hensen N."/>
            <person name="Bonometti L."/>
            <person name="Westerberg I."/>
            <person name="Brannstrom I.O."/>
            <person name="Guillou S."/>
            <person name="Cros-Aarteil S."/>
            <person name="Calhoun S."/>
            <person name="Haridas S."/>
            <person name="Kuo A."/>
            <person name="Mondo S."/>
            <person name="Pangilinan J."/>
            <person name="Riley R."/>
            <person name="LaButti K."/>
            <person name="Andreopoulos B."/>
            <person name="Lipzen A."/>
            <person name="Chen C."/>
            <person name="Yanf M."/>
            <person name="Daum C."/>
            <person name="Ng V."/>
            <person name="Clum A."/>
            <person name="Steindorff A."/>
            <person name="Ohm R."/>
            <person name="Martin F."/>
            <person name="Silar P."/>
            <person name="Natvig D."/>
            <person name="Lalanne C."/>
            <person name="Gautier V."/>
            <person name="Ament-velasquez S.L."/>
            <person name="Kruys A."/>
            <person name="Hutchinson M.I."/>
            <person name="Powell A.J."/>
            <person name="Barry K."/>
            <person name="Miller A.N."/>
            <person name="Grigoriev I.V."/>
            <person name="Debuchy R."/>
            <person name="Gladieux P."/>
            <person name="Thoren M.H."/>
            <person name="Johannesson H."/>
        </authorList>
    </citation>
    <scope>NUCLEOTIDE SEQUENCE</scope>
    <source>
        <strain evidence="2">SMH2392-1A</strain>
    </source>
</reference>
<dbReference type="RefSeq" id="XP_060297503.1">
    <property type="nucleotide sequence ID" value="XM_060437628.1"/>
</dbReference>
<evidence type="ECO:0000313" key="3">
    <source>
        <dbReference type="Proteomes" id="UP001172101"/>
    </source>
</evidence>
<dbReference type="Proteomes" id="UP001172101">
    <property type="component" value="Unassembled WGS sequence"/>
</dbReference>
<evidence type="ECO:0000313" key="2">
    <source>
        <dbReference type="EMBL" id="KAK0721579.1"/>
    </source>
</evidence>
<dbReference type="GeneID" id="85320898"/>
<sequence length="316" mass="35950">MLRPPQTYQLYFLERDTLAQDPIRADFPRQPILQPPGHAQPVSSRKRFKCSTSKIWGVLREGSREAWQDLKVTKWHRAGWVFFLVWVGFLFGTLVFSTPQNDLLLLGLSTAPCQPDGSLSPFMDTYKWWSADQVFQVTIGFGSLTFAQAKVVDIVWDIARPANSFSTNKAVGRLGQAIMAYFSWKVFADYVTTSMAASPTTYSTYWIIYLCQEPSVASCLRLMRDFWRRRVLKSKPAMAFILLEIAYLLSFPTLVGAMTGYTTANQSFVTGVDSSLIPFSDFSEIQFIIYDGSRIGLLDNYMVTYFRRKGKPSVTL</sequence>
<keyword evidence="1" id="KW-0812">Transmembrane</keyword>
<keyword evidence="1" id="KW-0472">Membrane</keyword>
<feature type="transmembrane region" description="Helical" evidence="1">
    <location>
        <begin position="237"/>
        <end position="261"/>
    </location>
</feature>